<comment type="caution">
    <text evidence="18">The sequence shown here is derived from an EMBL/GenBank/DDBJ whole genome shotgun (WGS) entry which is preliminary data.</text>
</comment>
<feature type="chain" id="PRO_5045001192" description="Peptide hydrolase" evidence="14">
    <location>
        <begin position="20"/>
        <end position="550"/>
    </location>
</feature>
<evidence type="ECO:0000256" key="15">
    <source>
        <dbReference type="SAM" id="MobiDB-lite"/>
    </source>
</evidence>
<comment type="cofactor">
    <cofactor evidence="1">
        <name>Zn(2+)</name>
        <dbReference type="ChEBI" id="CHEBI:29105"/>
    </cofactor>
</comment>
<evidence type="ECO:0000256" key="5">
    <source>
        <dbReference type="ARBA" id="ARBA00022438"/>
    </source>
</evidence>
<evidence type="ECO:0000256" key="11">
    <source>
        <dbReference type="ARBA" id="ARBA00022833"/>
    </source>
</evidence>
<dbReference type="InterPro" id="IPR007484">
    <property type="entry name" value="Peptidase_M28"/>
</dbReference>
<feature type="region of interest" description="Disordered" evidence="15">
    <location>
        <begin position="498"/>
        <end position="518"/>
    </location>
</feature>
<comment type="subcellular location">
    <subcellularLocation>
        <location evidence="2">Secreted</location>
    </subcellularLocation>
</comment>
<keyword evidence="11 14" id="KW-0862">Zinc</keyword>
<evidence type="ECO:0000256" key="7">
    <source>
        <dbReference type="ARBA" id="ARBA00022670"/>
    </source>
</evidence>
<evidence type="ECO:0000259" key="17">
    <source>
        <dbReference type="Pfam" id="PF04389"/>
    </source>
</evidence>
<keyword evidence="19" id="KW-1185">Reference proteome</keyword>
<evidence type="ECO:0000256" key="3">
    <source>
        <dbReference type="ARBA" id="ARBA00005957"/>
    </source>
</evidence>
<dbReference type="PANTHER" id="PTHR12147">
    <property type="entry name" value="METALLOPEPTIDASE M28 FAMILY MEMBER"/>
    <property type="match status" value="1"/>
</dbReference>
<accession>A0ABR1RPR0</accession>
<dbReference type="Proteomes" id="UP001444661">
    <property type="component" value="Unassembled WGS sequence"/>
</dbReference>
<keyword evidence="6" id="KW-0964">Secreted</keyword>
<feature type="domain" description="PA" evidence="16">
    <location>
        <begin position="132"/>
        <end position="215"/>
    </location>
</feature>
<dbReference type="InterPro" id="IPR045175">
    <property type="entry name" value="M28_fam"/>
</dbReference>
<dbReference type="SUPFAM" id="SSF53187">
    <property type="entry name" value="Zn-dependent exopeptidases"/>
    <property type="match status" value="1"/>
</dbReference>
<keyword evidence="7 14" id="KW-0645">Protease</keyword>
<evidence type="ECO:0000313" key="18">
    <source>
        <dbReference type="EMBL" id="KAK8016950.1"/>
    </source>
</evidence>
<evidence type="ECO:0000256" key="1">
    <source>
        <dbReference type="ARBA" id="ARBA00001947"/>
    </source>
</evidence>
<evidence type="ECO:0000256" key="13">
    <source>
        <dbReference type="ARBA" id="ARBA00023180"/>
    </source>
</evidence>
<dbReference type="EC" id="3.4.-.-" evidence="14"/>
<keyword evidence="10 14" id="KW-0378">Hydrolase</keyword>
<dbReference type="EMBL" id="JAQQWK010000014">
    <property type="protein sequence ID" value="KAK8016950.1"/>
    <property type="molecule type" value="Genomic_DNA"/>
</dbReference>
<keyword evidence="5" id="KW-0031">Aminopeptidase</keyword>
<sequence length="550" mass="57407">MKTTAALLAGAAAVVAATAGGNCSKPYVTSEALQGLVRLEDLLAGSQTLQDIADAHGGNRAFGGGGHNATVDWLYDTLAATGYFDVVKQPFVELFSAGSATLSSSSSSSGEKVYTPKPLTYTPGTDGQTLSRPVVAVAELGCEAADFPAGVAGNIALVLRGDCNFAQKASLAKAAGAAAAIVYNNVPGGVAGTLGAASDAHAPIVGISQEEGESILSALASASPETPLVLDLFIESIVENRTNYNVIAETKQGDKDNVLVLGGHSDSVYEGPGINDDGSGSVGIWAVARALTGFRVKNAVRFAFWGAEEFGKLGSYYYVKQLNRTGETEIAKIRAYLNFDMIASPNYVYGIYDGDGSAFNFSGPAGSDQIERDFEDFFKANGLPSVPSVFSGRSDYAGFIENGIPSGGLFTGAEVPKTAEEARLFGGEAGAPLDANYHQAGDTVANLDHGAFLTNTKAIANSVAKYAMSWAGLPDVHLPQRRWSADRHRALHRSNARGLAGHGHAHAHSGPCGEVGGFDVREKVRERGGREGERKRVGGTIGKRVYIRFK</sequence>
<dbReference type="InterPro" id="IPR046450">
    <property type="entry name" value="PA_dom_sf"/>
</dbReference>
<dbReference type="SUPFAM" id="SSF52025">
    <property type="entry name" value="PA domain"/>
    <property type="match status" value="1"/>
</dbReference>
<comment type="subunit">
    <text evidence="4">Monomer.</text>
</comment>
<proteinExistence type="inferred from homology"/>
<evidence type="ECO:0000256" key="10">
    <source>
        <dbReference type="ARBA" id="ARBA00022801"/>
    </source>
</evidence>
<name>A0ABR1RPR0_9PEZI</name>
<dbReference type="CDD" id="cd03876">
    <property type="entry name" value="M28_SGAP_like"/>
    <property type="match status" value="1"/>
</dbReference>
<dbReference type="InterPro" id="IPR003137">
    <property type="entry name" value="PA_domain"/>
</dbReference>
<dbReference type="Pfam" id="PF04389">
    <property type="entry name" value="Peptidase_M28"/>
    <property type="match status" value="1"/>
</dbReference>
<gene>
    <name evidence="18" type="ORF">PG993_015139</name>
</gene>
<keyword evidence="13" id="KW-0325">Glycoprotein</keyword>
<evidence type="ECO:0000256" key="6">
    <source>
        <dbReference type="ARBA" id="ARBA00022525"/>
    </source>
</evidence>
<evidence type="ECO:0000256" key="9">
    <source>
        <dbReference type="ARBA" id="ARBA00022729"/>
    </source>
</evidence>
<organism evidence="18 19">
    <name type="scientific">Apiospora rasikravindrae</name>
    <dbReference type="NCBI Taxonomy" id="990691"/>
    <lineage>
        <taxon>Eukaryota</taxon>
        <taxon>Fungi</taxon>
        <taxon>Dikarya</taxon>
        <taxon>Ascomycota</taxon>
        <taxon>Pezizomycotina</taxon>
        <taxon>Sordariomycetes</taxon>
        <taxon>Xylariomycetidae</taxon>
        <taxon>Amphisphaeriales</taxon>
        <taxon>Apiosporaceae</taxon>
        <taxon>Apiospora</taxon>
    </lineage>
</organism>
<evidence type="ECO:0000256" key="4">
    <source>
        <dbReference type="ARBA" id="ARBA00011245"/>
    </source>
</evidence>
<dbReference type="Gene3D" id="3.50.30.30">
    <property type="match status" value="1"/>
</dbReference>
<feature type="domain" description="Peptidase M28" evidence="17">
    <location>
        <begin position="245"/>
        <end position="461"/>
    </location>
</feature>
<dbReference type="InterPro" id="IPR041756">
    <property type="entry name" value="M28_SGAP-like"/>
</dbReference>
<comment type="similarity">
    <text evidence="3">Belongs to the peptidase M28 family. M28A subfamily.</text>
</comment>
<evidence type="ECO:0000256" key="8">
    <source>
        <dbReference type="ARBA" id="ARBA00022723"/>
    </source>
</evidence>
<reference evidence="18 19" key="1">
    <citation type="submission" date="2023-01" db="EMBL/GenBank/DDBJ databases">
        <title>Analysis of 21 Apiospora genomes using comparative genomics revels a genus with tremendous synthesis potential of carbohydrate active enzymes and secondary metabolites.</title>
        <authorList>
            <person name="Sorensen T."/>
        </authorList>
    </citation>
    <scope>NUCLEOTIDE SEQUENCE [LARGE SCALE GENOMIC DNA]</scope>
    <source>
        <strain evidence="18 19">CBS 33761</strain>
    </source>
</reference>
<keyword evidence="8 14" id="KW-0479">Metal-binding</keyword>
<evidence type="ECO:0000256" key="12">
    <source>
        <dbReference type="ARBA" id="ARBA00023049"/>
    </source>
</evidence>
<evidence type="ECO:0000313" key="19">
    <source>
        <dbReference type="Proteomes" id="UP001444661"/>
    </source>
</evidence>
<dbReference type="Pfam" id="PF02225">
    <property type="entry name" value="PA"/>
    <property type="match status" value="1"/>
</dbReference>
<dbReference type="Gene3D" id="3.40.630.10">
    <property type="entry name" value="Zn peptidases"/>
    <property type="match status" value="1"/>
</dbReference>
<evidence type="ECO:0000256" key="14">
    <source>
        <dbReference type="RuleBase" id="RU361240"/>
    </source>
</evidence>
<dbReference type="PANTHER" id="PTHR12147:SF57">
    <property type="entry name" value="PEPTIDE HYDROLASE"/>
    <property type="match status" value="1"/>
</dbReference>
<keyword evidence="12" id="KW-0482">Metalloprotease</keyword>
<evidence type="ECO:0000259" key="16">
    <source>
        <dbReference type="Pfam" id="PF02225"/>
    </source>
</evidence>
<evidence type="ECO:0000256" key="2">
    <source>
        <dbReference type="ARBA" id="ARBA00004613"/>
    </source>
</evidence>
<keyword evidence="9 14" id="KW-0732">Signal</keyword>
<protein>
    <recommendedName>
        <fullName evidence="14">Peptide hydrolase</fullName>
        <ecNumber evidence="14">3.4.-.-</ecNumber>
    </recommendedName>
</protein>
<feature type="signal peptide" evidence="14">
    <location>
        <begin position="1"/>
        <end position="19"/>
    </location>
</feature>